<dbReference type="EMBL" id="CYKH01002133">
    <property type="protein sequence ID" value="CUG93244.1"/>
    <property type="molecule type" value="Genomic_DNA"/>
</dbReference>
<dbReference type="Proteomes" id="UP000051952">
    <property type="component" value="Unassembled WGS sequence"/>
</dbReference>
<sequence>MPLSWADRARALKSEDGTAVASTSAAQPSALPAEPAPPAKALSSSTPMFPLPSDEENLEATRTKWLNIQRKMAPKVIVNDEHTPFQLPTHDPTFCRIASNADPSWSPPDYSRRSPSLPQLSIIAGIDISFVDGTDLAVASIAVFSFPEMKLLGTLMHHCVMQLPYICTFLAFREVPPIEALLDLLQATQPHLYPQLLFVDGNGYHHPRHCGVACHLGVVRGIPTIGVAKDLLAVKGLSREGIADALVAAAKVGTKIVPLVTAECPLWGHVALTGNSTKKPIYISPGHMISFGSAAALTWIVSKMRIPEPIRQADLLSRAYIKSKLKIDGADAIAAPGIEVTVGSAAVARK</sequence>
<accession>A0A0S4JP02</accession>
<dbReference type="Pfam" id="PF04493">
    <property type="entry name" value="Endonuclease_5"/>
    <property type="match status" value="1"/>
</dbReference>
<dbReference type="GO" id="GO:0005737">
    <property type="term" value="C:cytoplasm"/>
    <property type="evidence" value="ECO:0007669"/>
    <property type="project" value="UniProtKB-SubCell"/>
</dbReference>
<keyword evidence="5" id="KW-0378">Hydrolase</keyword>
<evidence type="ECO:0000256" key="6">
    <source>
        <dbReference type="SAM" id="MobiDB-lite"/>
    </source>
</evidence>
<evidence type="ECO:0000256" key="5">
    <source>
        <dbReference type="ARBA" id="ARBA00022801"/>
    </source>
</evidence>
<dbReference type="GO" id="GO:0005730">
    <property type="term" value="C:nucleolus"/>
    <property type="evidence" value="ECO:0007669"/>
    <property type="project" value="TreeGrafter"/>
</dbReference>
<evidence type="ECO:0000256" key="3">
    <source>
        <dbReference type="ARBA" id="ARBA00022722"/>
    </source>
</evidence>
<evidence type="ECO:0000313" key="8">
    <source>
        <dbReference type="Proteomes" id="UP000051952"/>
    </source>
</evidence>
<dbReference type="InterPro" id="IPR007581">
    <property type="entry name" value="Endonuclease-V"/>
</dbReference>
<dbReference type="GO" id="GO:0006281">
    <property type="term" value="P:DNA repair"/>
    <property type="evidence" value="ECO:0007669"/>
    <property type="project" value="InterPro"/>
</dbReference>
<dbReference type="OMA" id="CCVETWA"/>
<feature type="compositionally biased region" description="Low complexity" evidence="6">
    <location>
        <begin position="24"/>
        <end position="45"/>
    </location>
</feature>
<gene>
    <name evidence="7" type="ORF">BSAL_41560</name>
</gene>
<evidence type="ECO:0000256" key="4">
    <source>
        <dbReference type="ARBA" id="ARBA00022759"/>
    </source>
</evidence>
<dbReference type="PANTHER" id="PTHR28511">
    <property type="entry name" value="ENDONUCLEASE V"/>
    <property type="match status" value="1"/>
</dbReference>
<organism evidence="7 8">
    <name type="scientific">Bodo saltans</name>
    <name type="common">Flagellated protozoan</name>
    <dbReference type="NCBI Taxonomy" id="75058"/>
    <lineage>
        <taxon>Eukaryota</taxon>
        <taxon>Discoba</taxon>
        <taxon>Euglenozoa</taxon>
        <taxon>Kinetoplastea</taxon>
        <taxon>Metakinetoplastina</taxon>
        <taxon>Eubodonida</taxon>
        <taxon>Bodonidae</taxon>
        <taxon>Bodo</taxon>
    </lineage>
</organism>
<dbReference type="AlphaFoldDB" id="A0A0S4JP02"/>
<evidence type="ECO:0000256" key="2">
    <source>
        <dbReference type="ARBA" id="ARBA00022490"/>
    </source>
</evidence>
<dbReference type="CDD" id="cd06559">
    <property type="entry name" value="Endonuclease_V"/>
    <property type="match status" value="1"/>
</dbReference>
<dbReference type="OrthoDB" id="20018at2759"/>
<evidence type="ECO:0000313" key="7">
    <source>
        <dbReference type="EMBL" id="CUG93244.1"/>
    </source>
</evidence>
<comment type="subcellular location">
    <subcellularLocation>
        <location evidence="1">Cytoplasm</location>
    </subcellularLocation>
</comment>
<keyword evidence="3" id="KW-0540">Nuclease</keyword>
<name>A0A0S4JP02_BODSA</name>
<dbReference type="PANTHER" id="PTHR28511:SF1">
    <property type="entry name" value="ENDONUCLEASE V"/>
    <property type="match status" value="1"/>
</dbReference>
<dbReference type="Gene3D" id="3.30.2170.10">
    <property type="entry name" value="archaeoglobus fulgidus dsm 4304 superfamily"/>
    <property type="match status" value="1"/>
</dbReference>
<protein>
    <submittedName>
        <fullName evidence="7">Endonuclease V, putative</fullName>
    </submittedName>
</protein>
<dbReference type="GO" id="GO:0016891">
    <property type="term" value="F:RNA endonuclease activity producing 5'-phosphomonoesters, hydrolytic mechanism"/>
    <property type="evidence" value="ECO:0007669"/>
    <property type="project" value="TreeGrafter"/>
</dbReference>
<keyword evidence="2" id="KW-0963">Cytoplasm</keyword>
<proteinExistence type="predicted"/>
<feature type="region of interest" description="Disordered" evidence="6">
    <location>
        <begin position="1"/>
        <end position="53"/>
    </location>
</feature>
<keyword evidence="4 7" id="KW-0255">Endonuclease</keyword>
<dbReference type="VEuPathDB" id="TriTrypDB:BSAL_41560"/>
<reference evidence="8" key="1">
    <citation type="submission" date="2015-09" db="EMBL/GenBank/DDBJ databases">
        <authorList>
            <consortium name="Pathogen Informatics"/>
        </authorList>
    </citation>
    <scope>NUCLEOTIDE SEQUENCE [LARGE SCALE GENOMIC DNA]</scope>
    <source>
        <strain evidence="8">Lake Konstanz</strain>
    </source>
</reference>
<evidence type="ECO:0000256" key="1">
    <source>
        <dbReference type="ARBA" id="ARBA00004496"/>
    </source>
</evidence>
<dbReference type="GO" id="GO:0003727">
    <property type="term" value="F:single-stranded RNA binding"/>
    <property type="evidence" value="ECO:0007669"/>
    <property type="project" value="TreeGrafter"/>
</dbReference>
<keyword evidence="8" id="KW-1185">Reference proteome</keyword>
<feature type="compositionally biased region" description="Basic and acidic residues" evidence="6">
    <location>
        <begin position="7"/>
        <end position="16"/>
    </location>
</feature>